<evidence type="ECO:0000313" key="4">
    <source>
        <dbReference type="EMBL" id="TIA93100.1"/>
    </source>
</evidence>
<dbReference type="Pfam" id="PF01266">
    <property type="entry name" value="DAO"/>
    <property type="match status" value="1"/>
</dbReference>
<dbReference type="PANTHER" id="PTHR13847">
    <property type="entry name" value="SARCOSINE DEHYDROGENASE-RELATED"/>
    <property type="match status" value="1"/>
</dbReference>
<name>A0A4T0FXC3_9BASI</name>
<protein>
    <recommendedName>
        <fullName evidence="3">FAD dependent oxidoreductase domain-containing protein</fullName>
    </recommendedName>
</protein>
<gene>
    <name evidence="4" type="ORF">E3P99_00256</name>
</gene>
<proteinExistence type="predicted"/>
<evidence type="ECO:0000313" key="5">
    <source>
        <dbReference type="Proteomes" id="UP000310189"/>
    </source>
</evidence>
<feature type="domain" description="FAD dependent oxidoreductase" evidence="3">
    <location>
        <begin position="12"/>
        <end position="385"/>
    </location>
</feature>
<evidence type="ECO:0000259" key="3">
    <source>
        <dbReference type="Pfam" id="PF01266"/>
    </source>
</evidence>
<comment type="caution">
    <text evidence="4">The sequence shown here is derived from an EMBL/GenBank/DDBJ whole genome shotgun (WGS) entry which is preliminary data.</text>
</comment>
<evidence type="ECO:0000256" key="1">
    <source>
        <dbReference type="SAM" id="MobiDB-lite"/>
    </source>
</evidence>
<feature type="region of interest" description="Disordered" evidence="1">
    <location>
        <begin position="110"/>
        <end position="135"/>
    </location>
</feature>
<dbReference type="Proteomes" id="UP000310189">
    <property type="component" value="Unassembled WGS sequence"/>
</dbReference>
<organism evidence="4 5">
    <name type="scientific">Wallemia hederae</name>
    <dbReference type="NCBI Taxonomy" id="1540922"/>
    <lineage>
        <taxon>Eukaryota</taxon>
        <taxon>Fungi</taxon>
        <taxon>Dikarya</taxon>
        <taxon>Basidiomycota</taxon>
        <taxon>Wallemiomycotina</taxon>
        <taxon>Wallemiomycetes</taxon>
        <taxon>Wallemiales</taxon>
        <taxon>Wallemiaceae</taxon>
        <taxon>Wallemia</taxon>
    </lineage>
</organism>
<dbReference type="GO" id="GO:0005829">
    <property type="term" value="C:cytosol"/>
    <property type="evidence" value="ECO:0007669"/>
    <property type="project" value="GOC"/>
</dbReference>
<reference evidence="4 5" key="1">
    <citation type="submission" date="2019-03" db="EMBL/GenBank/DDBJ databases">
        <title>Sequencing 23 genomes of Wallemia ichthyophaga.</title>
        <authorList>
            <person name="Gostincar C."/>
        </authorList>
    </citation>
    <scope>NUCLEOTIDE SEQUENCE [LARGE SCALE GENOMIC DNA]</scope>
    <source>
        <strain evidence="4 5">EXF-5753</strain>
    </source>
</reference>
<sequence>MSSASASVNKNVVIIGGGIIGVCTAYYLAKEGGFHVTIVENGVIAGGASGKAGGFLAEDWHSSATSSLGYLSYSLHKELAEAYGGEQRWQYRGVQSSNVLLKATTSTSDSQPAANVVHDGEEEFRPRPPPVGESNIDWISKPLQDARGVISHELVSDESSTAQVEPYLFTCSILHEAKQLGVQVVHAEVDAFSNGSVKLSTGDTLEADSLILAAGPWTDHVFTKLFPNTHTHLPVQALPGYSLILQPQSTPSAHAAFTTILGYDTATAGMSGTPELFSRTDGTVYVAGENDGPDLPPSAAQVAVVAQTQQHRWDMLSAAVHELGPSLAGASVVKKQLCYRPITPRKRPIVSSLKSLVGEDVFVACGHGPWGISLAPGTGKVMAELVSRGEAVSADISKLSIDEFV</sequence>
<dbReference type="OrthoDB" id="498204at2759"/>
<keyword evidence="2" id="KW-0472">Membrane</keyword>
<dbReference type="Gene3D" id="3.30.9.10">
    <property type="entry name" value="D-Amino Acid Oxidase, subunit A, domain 2"/>
    <property type="match status" value="1"/>
</dbReference>
<dbReference type="PANTHER" id="PTHR13847:SF185">
    <property type="entry name" value="FAD DEPENDENT OXIDOREDUCTASE SUPERFAMILY (AFU_ORTHOLOGUE AFUA_3G02360)"/>
    <property type="match status" value="1"/>
</dbReference>
<dbReference type="EMBL" id="SPNW01000003">
    <property type="protein sequence ID" value="TIA93100.1"/>
    <property type="molecule type" value="Genomic_DNA"/>
</dbReference>
<dbReference type="Gene3D" id="3.50.50.60">
    <property type="entry name" value="FAD/NAD(P)-binding domain"/>
    <property type="match status" value="2"/>
</dbReference>
<keyword evidence="5" id="KW-1185">Reference proteome</keyword>
<dbReference type="InterPro" id="IPR036188">
    <property type="entry name" value="FAD/NAD-bd_sf"/>
</dbReference>
<feature type="transmembrane region" description="Helical" evidence="2">
    <location>
        <begin position="12"/>
        <end position="29"/>
    </location>
</feature>
<evidence type="ECO:0000256" key="2">
    <source>
        <dbReference type="SAM" id="Phobius"/>
    </source>
</evidence>
<keyword evidence="2" id="KW-0812">Transmembrane</keyword>
<dbReference type="AlphaFoldDB" id="A0A4T0FXC3"/>
<keyword evidence="2" id="KW-1133">Transmembrane helix</keyword>
<dbReference type="GO" id="GO:0042147">
    <property type="term" value="P:retrograde transport, endosome to Golgi"/>
    <property type="evidence" value="ECO:0007669"/>
    <property type="project" value="TreeGrafter"/>
</dbReference>
<dbReference type="InterPro" id="IPR006076">
    <property type="entry name" value="FAD-dep_OxRdtase"/>
</dbReference>
<dbReference type="SUPFAM" id="SSF51971">
    <property type="entry name" value="Nucleotide-binding domain"/>
    <property type="match status" value="1"/>
</dbReference>
<dbReference type="GO" id="GO:0005770">
    <property type="term" value="C:late endosome"/>
    <property type="evidence" value="ECO:0007669"/>
    <property type="project" value="TreeGrafter"/>
</dbReference>
<accession>A0A4T0FXC3</accession>